<evidence type="ECO:0000313" key="7">
    <source>
        <dbReference type="EMBL" id="JAT39293.1"/>
    </source>
</evidence>
<gene>
    <name evidence="7" type="ORF">g.27779</name>
</gene>
<dbReference type="InterPro" id="IPR011989">
    <property type="entry name" value="ARM-like"/>
</dbReference>
<feature type="domain" description="RRP12 HEAT" evidence="5">
    <location>
        <begin position="404"/>
        <end position="672"/>
    </location>
</feature>
<feature type="region of interest" description="Disordered" evidence="4">
    <location>
        <begin position="1102"/>
        <end position="1205"/>
    </location>
</feature>
<feature type="compositionally biased region" description="Polar residues" evidence="4">
    <location>
        <begin position="1185"/>
        <end position="1197"/>
    </location>
</feature>
<evidence type="ECO:0000259" key="6">
    <source>
        <dbReference type="Pfam" id="PF25772"/>
    </source>
</evidence>
<feature type="domain" description="RRP12 N-terminal HEAT" evidence="6">
    <location>
        <begin position="94"/>
        <end position="331"/>
    </location>
</feature>
<feature type="non-terminal residue" evidence="7">
    <location>
        <position position="1"/>
    </location>
</feature>
<dbReference type="InterPro" id="IPR052087">
    <property type="entry name" value="RRP12"/>
</dbReference>
<dbReference type="InterPro" id="IPR012978">
    <property type="entry name" value="HEAT_RRP12"/>
</dbReference>
<dbReference type="InterPro" id="IPR016024">
    <property type="entry name" value="ARM-type_fold"/>
</dbReference>
<comment type="similarity">
    <text evidence="2">Belongs to the RRP12 family.</text>
</comment>
<accession>A0A1B6MTR2</accession>
<protein>
    <submittedName>
        <fullName evidence="7">Uncharacterized protein</fullName>
    </submittedName>
</protein>
<dbReference type="EMBL" id="GEBQ01000684">
    <property type="protein sequence ID" value="JAT39293.1"/>
    <property type="molecule type" value="Transcribed_RNA"/>
</dbReference>
<feature type="non-terminal residue" evidence="7">
    <location>
        <position position="1205"/>
    </location>
</feature>
<organism evidence="7">
    <name type="scientific">Graphocephala atropunctata</name>
    <dbReference type="NCBI Taxonomy" id="36148"/>
    <lineage>
        <taxon>Eukaryota</taxon>
        <taxon>Metazoa</taxon>
        <taxon>Ecdysozoa</taxon>
        <taxon>Arthropoda</taxon>
        <taxon>Hexapoda</taxon>
        <taxon>Insecta</taxon>
        <taxon>Pterygota</taxon>
        <taxon>Neoptera</taxon>
        <taxon>Paraneoptera</taxon>
        <taxon>Hemiptera</taxon>
        <taxon>Auchenorrhyncha</taxon>
        <taxon>Membracoidea</taxon>
        <taxon>Cicadellidae</taxon>
        <taxon>Cicadellinae</taxon>
        <taxon>Cicadellini</taxon>
        <taxon>Graphocephala</taxon>
    </lineage>
</organism>
<evidence type="ECO:0000256" key="3">
    <source>
        <dbReference type="ARBA" id="ARBA00023242"/>
    </source>
</evidence>
<keyword evidence="3" id="KW-0539">Nucleus</keyword>
<dbReference type="PANTHER" id="PTHR48287:SF1">
    <property type="entry name" value="ARM REPEAT SUPERFAMILY PROTEIN"/>
    <property type="match status" value="1"/>
</dbReference>
<dbReference type="AlphaFoldDB" id="A0A1B6MTR2"/>
<dbReference type="PANTHER" id="PTHR48287">
    <property type="entry name" value="ARM REPEAT SUPERFAMILY PROTEIN"/>
    <property type="match status" value="1"/>
</dbReference>
<dbReference type="InterPro" id="IPR057860">
    <property type="entry name" value="HEAT_RRP12_N"/>
</dbReference>
<reference evidence="7" key="1">
    <citation type="submission" date="2015-11" db="EMBL/GenBank/DDBJ databases">
        <title>De novo transcriptome assembly of four potential Pierce s Disease insect vectors from Arizona vineyards.</title>
        <authorList>
            <person name="Tassone E.E."/>
        </authorList>
    </citation>
    <scope>NUCLEOTIDE SEQUENCE</scope>
</reference>
<dbReference type="GO" id="GO:0005634">
    <property type="term" value="C:nucleus"/>
    <property type="evidence" value="ECO:0007669"/>
    <property type="project" value="UniProtKB-SubCell"/>
</dbReference>
<name>A0A1B6MTR2_9HEMI</name>
<dbReference type="Gene3D" id="1.25.10.10">
    <property type="entry name" value="Leucine-rich Repeat Variant"/>
    <property type="match status" value="2"/>
</dbReference>
<evidence type="ECO:0000256" key="2">
    <source>
        <dbReference type="ARBA" id="ARBA00007690"/>
    </source>
</evidence>
<evidence type="ECO:0000259" key="5">
    <source>
        <dbReference type="Pfam" id="PF08161"/>
    </source>
</evidence>
<evidence type="ECO:0000256" key="4">
    <source>
        <dbReference type="SAM" id="MobiDB-lite"/>
    </source>
</evidence>
<comment type="subcellular location">
    <subcellularLocation>
        <location evidence="1">Nucleus</location>
    </subcellularLocation>
</comment>
<dbReference type="SUPFAM" id="SSF48371">
    <property type="entry name" value="ARM repeat"/>
    <property type="match status" value="2"/>
</dbReference>
<sequence>TKGHSSSSNPSTSKHRDAAKSRFFQENLGLSNLTTDALKKHNAFTFEKKTSDAVEMEEDTQTVNASTFKTFDTFASDWSACSNQSFSKLINNFRSDSAIHKEMLAVLAAVTEVIKDQGGKETNTEYFGALMTTLSDVDLEETSVAAVLNLLGMGIKGVPQGILQSRFSQCSKIFLDLLAKHAESDNNVIMKGLLGCISVLLRAQEPPVWKEPSTKNVLDSLLVFTVHSKPKFRKAAQHAVAAIVKGSLMMQGENAPSHHPAAPLTAEFCVRQMESHGAGTTTLHVLGLLKEILATFPKNHLKSTCESILKVMTLGNILINSCGLQALHGLFVSRPPPAVLPPELNTKLIAALYDYQPSAIDSQPTQAWLAVMQEAFINLNKQDLAQSVTNVPHLFVLLTTLWLSGKPEVTSAATLTMRALVEEVVGPASGLPRHKASVAKVIVTVQAGLKYQYHAAWTHVLHIIGVLFKACGENCLEMLVPCLEALADLRDSHQFCFTSELDFAVGQAVRSMGPEVVIKAIPLQLKGGADTAQEFKRSWILPILKENIQKSTLKCFIDHCMPLAVSCKNQSAKLSAENNQVRSLSYDLMQSQLWALLPSFCTQPSDIAVSFAVIAKPLGSLLSNQKDQRLSVMSALRHLVTYARDNNRTQDVSELARFAKNYLPIMFNLFTTPVKGSDEEGIRLATLETVKVYLSVAPKELSSELFDRALVKLDSLAKNENFVRESVLDLLRSLAVYQDMDRIKDLYTRTAAKLKETVDHKEQKKYYRMLEDLCSSETEGCKEFLNQYLPEIRDLLLESLSTSSLSSKGPRLRCLLLLLDHARTSNQELITAVIPEAVLCCRDINTRCRQSAYELLHKMADKMADSGRLESYIRMVMGGLAGSPQLASATLLALASITHHTKESMPEELVSVILSNVCLLCSSASREIVGSTLSYLKVFITSLATDVVTPCVPTIVKAMISMTEDCKRHLRNKTRDILARLVRWYGADSVMSLVPESEAVMRTRLRNMRKIQDRKKRQWQQLRDAKKANADEDDDQFSVKSKPKSIDEILATLDDSDMEMDEMVDDRQKLKAKKKTNNVWIREEADDIVDFTDISTTKKITATKPDQKNGMGQRQVEVKKKKESAFKRAPDGRMIIRDDSDSDDEPRSRKHSHVPGLSDSEDEEELDEARSTVSSVAAGRKRKLSVSTSASSVQPPSKYQAGGVG</sequence>
<feature type="compositionally biased region" description="Basic and acidic residues" evidence="4">
    <location>
        <begin position="1116"/>
        <end position="1139"/>
    </location>
</feature>
<proteinExistence type="inferred from homology"/>
<dbReference type="Pfam" id="PF08161">
    <property type="entry name" value="RRP12_HEAT"/>
    <property type="match status" value="1"/>
</dbReference>
<dbReference type="Pfam" id="PF25772">
    <property type="entry name" value="HEAT_RRP12_N"/>
    <property type="match status" value="1"/>
</dbReference>
<evidence type="ECO:0000256" key="1">
    <source>
        <dbReference type="ARBA" id="ARBA00004123"/>
    </source>
</evidence>